<organism evidence="3 4">
    <name type="scientific">Rufibacter latericius</name>
    <dbReference type="NCBI Taxonomy" id="2487040"/>
    <lineage>
        <taxon>Bacteria</taxon>
        <taxon>Pseudomonadati</taxon>
        <taxon>Bacteroidota</taxon>
        <taxon>Cytophagia</taxon>
        <taxon>Cytophagales</taxon>
        <taxon>Hymenobacteraceae</taxon>
        <taxon>Rufibacter</taxon>
    </lineage>
</organism>
<evidence type="ECO:0000313" key="3">
    <source>
        <dbReference type="EMBL" id="RNI26045.1"/>
    </source>
</evidence>
<dbReference type="EMBL" id="RJJD01000008">
    <property type="protein sequence ID" value="RNI26045.1"/>
    <property type="molecule type" value="Genomic_DNA"/>
</dbReference>
<dbReference type="Pfam" id="PF16116">
    <property type="entry name" value="DUF4832"/>
    <property type="match status" value="1"/>
</dbReference>
<feature type="domain" description="DUF4832" evidence="1">
    <location>
        <begin position="291"/>
        <end position="509"/>
    </location>
</feature>
<evidence type="ECO:0000259" key="1">
    <source>
        <dbReference type="Pfam" id="PF16116"/>
    </source>
</evidence>
<dbReference type="InterPro" id="IPR032267">
    <property type="entry name" value="DUF4832"/>
</dbReference>
<evidence type="ECO:0000313" key="4">
    <source>
        <dbReference type="Proteomes" id="UP000272117"/>
    </source>
</evidence>
<reference evidence="3 4" key="1">
    <citation type="submission" date="2018-11" db="EMBL/GenBank/DDBJ databases">
        <title>Rufibacter latericius sp. nov., isolated from water in Baiyang Lake.</title>
        <authorList>
            <person name="Yang Y."/>
        </authorList>
    </citation>
    <scope>NUCLEOTIDE SEQUENCE [LARGE SCALE GENOMIC DNA]</scope>
    <source>
        <strain evidence="3 4">R-22-1c-1</strain>
    </source>
</reference>
<keyword evidence="4" id="KW-1185">Reference proteome</keyword>
<dbReference type="InterPro" id="IPR032379">
    <property type="entry name" value="DUF4874"/>
</dbReference>
<dbReference type="Proteomes" id="UP000272117">
    <property type="component" value="Unassembled WGS sequence"/>
</dbReference>
<comment type="caution">
    <text evidence="3">The sequence shown here is derived from an EMBL/GenBank/DDBJ whole genome shotgun (WGS) entry which is preliminary data.</text>
</comment>
<sequence>MFEFLCQRLHLFHPASFYMPNEPTILSIRKSSFIMGLLLAQLFMVPIGQAQTKITYTESTEDFANPERGFYLASGGKPGTLSSEELTKLRNLPATQNITPSAKYSAKVTLVYRGYLLSDFKTKPISEEILQLIRRDMDATRKAGLKMILRFAYTNDTKAGDCKDDYKICPPYGDASKPVVLQHIAQLKPIFQENADVIAVLQQGFIGIWGENYFTDYFGDASNNGQGVINDSSWLNRNEVTKALLDALPKNRMVQVRTPQMKQRFVYGPKAPVTSNPISEQEAFTQEDRARVGLHNDCFLASEDDYGTFADYGNSSTKRGPANEVMRKYFEAESKYVAVGGETCDNAFSPQNDCAPAGHAEQEMAAMHYSYLNSSYNNQVNNDWVTGGCMDNIKRRLGYRITLRSATLPEKVKKGKTLPIALNLENTGFASPYNPRPVQLVLRNKRSGQLHVLPLTSEIRKWFPGQVTVSQELTLPASLAKGEYDVLLNLPDSYESLSKRPEYSIRLANNDVWEENTGFNRLNHTIKIN</sequence>
<dbReference type="OrthoDB" id="9760654at2"/>
<feature type="domain" description="DUF4874" evidence="2">
    <location>
        <begin position="65"/>
        <end position="261"/>
    </location>
</feature>
<dbReference type="Pfam" id="PF16173">
    <property type="entry name" value="DUF4874"/>
    <property type="match status" value="1"/>
</dbReference>
<protein>
    <submittedName>
        <fullName evidence="3">DUF4832 domain-containing protein</fullName>
    </submittedName>
</protein>
<proteinExistence type="predicted"/>
<accession>A0A3M9MLH2</accession>
<name>A0A3M9MLH2_9BACT</name>
<evidence type="ECO:0000259" key="2">
    <source>
        <dbReference type="Pfam" id="PF16173"/>
    </source>
</evidence>
<gene>
    <name evidence="3" type="ORF">EFB08_14560</name>
</gene>
<dbReference type="AlphaFoldDB" id="A0A3M9MLH2"/>